<proteinExistence type="predicted"/>
<dbReference type="InterPro" id="IPR029058">
    <property type="entry name" value="AB_hydrolase_fold"/>
</dbReference>
<keyword evidence="2" id="KW-1185">Reference proteome</keyword>
<dbReference type="GeneID" id="87807502"/>
<dbReference type="PANTHER" id="PTHR47381">
    <property type="entry name" value="ALPHA/BETA-HYDROLASES SUPERFAMILY PROTEIN"/>
    <property type="match status" value="1"/>
</dbReference>
<sequence length="320" mass="35546">MAADAKPILPAIPSNKSQDPAHVMDFPTLNLGFAPCSMKEVTMVDLDLTVFGLEEIAGSTKPISVVIVSHGWANKAAQMENFATGMFQEIRRLGAEGKTKVTRDVIIVTLDQRNHGKRRLKKDQLSYKNNPLRLTAMATTLKGGAQDHQLIMAYLEDYLFPFGERRVAEYMATGVSLGGHLLWRLLKEDPRVRVAVPIISCPPDSLVLVHTAHWRANGTLGTTAQYYPKHVKQFYEEPTPPGTWVGRKILALHGELDQVVPPVFSKDSWPKAVAEAGSDSTEQYIQPGVGHICTPDMVRRASYWFYQHGACAETDLRARL</sequence>
<dbReference type="Proteomes" id="UP000827549">
    <property type="component" value="Chromosome 3"/>
</dbReference>
<gene>
    <name evidence="1" type="ORF">LOC62_03G004264</name>
</gene>
<dbReference type="Gene3D" id="3.40.50.1820">
    <property type="entry name" value="alpha/beta hydrolase"/>
    <property type="match status" value="1"/>
</dbReference>
<evidence type="ECO:0000313" key="1">
    <source>
        <dbReference type="EMBL" id="WOO80741.1"/>
    </source>
</evidence>
<dbReference type="EMBL" id="CP086716">
    <property type="protein sequence ID" value="WOO80741.1"/>
    <property type="molecule type" value="Genomic_DNA"/>
</dbReference>
<accession>A0AAF1BH73</accession>
<dbReference type="AlphaFoldDB" id="A0AAF1BH73"/>
<evidence type="ECO:0008006" key="3">
    <source>
        <dbReference type="Google" id="ProtNLM"/>
    </source>
</evidence>
<protein>
    <recommendedName>
        <fullName evidence="3">AB hydrolase-1 domain-containing protein</fullName>
    </recommendedName>
</protein>
<organism evidence="1 2">
    <name type="scientific">Vanrija pseudolonga</name>
    <dbReference type="NCBI Taxonomy" id="143232"/>
    <lineage>
        <taxon>Eukaryota</taxon>
        <taxon>Fungi</taxon>
        <taxon>Dikarya</taxon>
        <taxon>Basidiomycota</taxon>
        <taxon>Agaricomycotina</taxon>
        <taxon>Tremellomycetes</taxon>
        <taxon>Trichosporonales</taxon>
        <taxon>Trichosporonaceae</taxon>
        <taxon>Vanrija</taxon>
    </lineage>
</organism>
<dbReference type="RefSeq" id="XP_062626773.1">
    <property type="nucleotide sequence ID" value="XM_062770789.1"/>
</dbReference>
<reference evidence="1" key="1">
    <citation type="submission" date="2023-10" db="EMBL/GenBank/DDBJ databases">
        <authorList>
            <person name="Noh H."/>
        </authorList>
    </citation>
    <scope>NUCLEOTIDE SEQUENCE</scope>
    <source>
        <strain evidence="1">DUCC4014</strain>
    </source>
</reference>
<name>A0AAF1BH73_9TREE</name>
<dbReference type="EMBL" id="CP086716">
    <property type="protein sequence ID" value="WOO80742.1"/>
    <property type="molecule type" value="Genomic_DNA"/>
</dbReference>
<dbReference type="RefSeq" id="XP_062626774.1">
    <property type="nucleotide sequence ID" value="XM_062770790.1"/>
</dbReference>
<dbReference type="PANTHER" id="PTHR47381:SF3">
    <property type="entry name" value="ALPHA_BETA-HYDROLASES SUPERFAMILY PROTEIN"/>
    <property type="match status" value="1"/>
</dbReference>
<dbReference type="SUPFAM" id="SSF53474">
    <property type="entry name" value="alpha/beta-Hydrolases"/>
    <property type="match status" value="1"/>
</dbReference>
<evidence type="ECO:0000313" key="2">
    <source>
        <dbReference type="Proteomes" id="UP000827549"/>
    </source>
</evidence>